<dbReference type="PANTHER" id="PTHR36122">
    <property type="entry name" value="NICOTINAMIDE RIBOSIDE TRANSPORTER PNUC"/>
    <property type="match status" value="1"/>
</dbReference>
<evidence type="ECO:0000256" key="4">
    <source>
        <dbReference type="ARBA" id="ARBA00022475"/>
    </source>
</evidence>
<dbReference type="InterPro" id="IPR006419">
    <property type="entry name" value="NMN_transpt_PnuC"/>
</dbReference>
<dbReference type="Proteomes" id="UP000290439">
    <property type="component" value="Chromosome"/>
</dbReference>
<accession>A0A4U8WC90</accession>
<evidence type="ECO:0000256" key="8">
    <source>
        <dbReference type="SAM" id="Phobius"/>
    </source>
</evidence>
<dbReference type="EMBL" id="LR215973">
    <property type="protein sequence ID" value="VFB00058.1"/>
    <property type="molecule type" value="Genomic_DNA"/>
</dbReference>
<dbReference type="GO" id="GO:0005886">
    <property type="term" value="C:plasma membrane"/>
    <property type="evidence" value="ECO:0007669"/>
    <property type="project" value="UniProtKB-SubCell"/>
</dbReference>
<keyword evidence="7 8" id="KW-0472">Membrane</keyword>
<feature type="transmembrane region" description="Helical" evidence="8">
    <location>
        <begin position="129"/>
        <end position="150"/>
    </location>
</feature>
<evidence type="ECO:0000256" key="1">
    <source>
        <dbReference type="ARBA" id="ARBA00004651"/>
    </source>
</evidence>
<feature type="transmembrane region" description="Helical" evidence="8">
    <location>
        <begin position="53"/>
        <end position="75"/>
    </location>
</feature>
<comment type="subcellular location">
    <subcellularLocation>
        <location evidence="1">Cell membrane</location>
        <topology evidence="1">Multi-pass membrane protein</topology>
    </subcellularLocation>
</comment>
<dbReference type="AlphaFoldDB" id="A0A4U8WC90"/>
<keyword evidence="4" id="KW-1003">Cell membrane</keyword>
<evidence type="ECO:0000256" key="7">
    <source>
        <dbReference type="ARBA" id="ARBA00023136"/>
    </source>
</evidence>
<evidence type="ECO:0000313" key="10">
    <source>
        <dbReference type="Proteomes" id="UP000290439"/>
    </source>
</evidence>
<keyword evidence="6 8" id="KW-1133">Transmembrane helix</keyword>
<dbReference type="PANTHER" id="PTHR36122:SF2">
    <property type="entry name" value="NICOTINAMIDE RIBOSIDE TRANSPORTER PNUC"/>
    <property type="match status" value="1"/>
</dbReference>
<evidence type="ECO:0000256" key="6">
    <source>
        <dbReference type="ARBA" id="ARBA00022989"/>
    </source>
</evidence>
<keyword evidence="3" id="KW-0813">Transport</keyword>
<name>A0A4U8WC90_9NOCA</name>
<gene>
    <name evidence="9" type="ORF">NCTC10797_03849</name>
</gene>
<dbReference type="GO" id="GO:0034257">
    <property type="term" value="F:nicotinamide riboside transmembrane transporter activity"/>
    <property type="evidence" value="ECO:0007669"/>
    <property type="project" value="InterPro"/>
</dbReference>
<evidence type="ECO:0000256" key="3">
    <source>
        <dbReference type="ARBA" id="ARBA00022448"/>
    </source>
</evidence>
<reference evidence="9 10" key="1">
    <citation type="submission" date="2019-02" db="EMBL/GenBank/DDBJ databases">
        <authorList>
            <consortium name="Pathogen Informatics"/>
        </authorList>
    </citation>
    <scope>NUCLEOTIDE SEQUENCE [LARGE SCALE GENOMIC DNA]</scope>
    <source>
        <strain evidence="9 10">3012STDY6756504</strain>
    </source>
</reference>
<protein>
    <submittedName>
        <fullName evidence="9">Nicotinamide riboside transporter PnuC</fullName>
    </submittedName>
</protein>
<feature type="transmembrane region" description="Helical" evidence="8">
    <location>
        <begin position="203"/>
        <end position="221"/>
    </location>
</feature>
<feature type="transmembrane region" description="Helical" evidence="8">
    <location>
        <begin position="87"/>
        <end position="108"/>
    </location>
</feature>
<feature type="transmembrane region" description="Helical" evidence="8">
    <location>
        <begin position="180"/>
        <end position="197"/>
    </location>
</feature>
<dbReference type="Pfam" id="PF04973">
    <property type="entry name" value="NMN_transporter"/>
    <property type="match status" value="1"/>
</dbReference>
<evidence type="ECO:0000256" key="5">
    <source>
        <dbReference type="ARBA" id="ARBA00022692"/>
    </source>
</evidence>
<comment type="similarity">
    <text evidence="2">Belongs to the nicotinamide ribonucleoside (NR) uptake permease (TC 4.B.1) family.</text>
</comment>
<evidence type="ECO:0000313" key="9">
    <source>
        <dbReference type="EMBL" id="VFB00058.1"/>
    </source>
</evidence>
<keyword evidence="5 8" id="KW-0812">Transmembrane</keyword>
<evidence type="ECO:0000256" key="2">
    <source>
        <dbReference type="ARBA" id="ARBA00006669"/>
    </source>
</evidence>
<sequence length="242" mass="26935">MRWRPRPVTPRVNPFLALLDAELHIAGSEILWREIVGNGFGMASALGGMRRRVWAWPIGIAGNALLFTVFVGGVFNTPQQLNMAGQAGRQLMFIAVSAYGWWSWYRYARAETGLEHRGVDPRWATARERWLLVAAMAVGTLGFAQVFAWIGSYGPWAEAWIFTGSVLATYGMARGWAEFWLIWIGVDIVGIPLLVRAGYYPSAVLYLVYAGFVAWGFTVWVRTLRRTASAAADEQPATALMT</sequence>
<organism evidence="9 10">
    <name type="scientific">Nocardia cyriacigeorgica</name>
    <dbReference type="NCBI Taxonomy" id="135487"/>
    <lineage>
        <taxon>Bacteria</taxon>
        <taxon>Bacillati</taxon>
        <taxon>Actinomycetota</taxon>
        <taxon>Actinomycetes</taxon>
        <taxon>Mycobacteriales</taxon>
        <taxon>Nocardiaceae</taxon>
        <taxon>Nocardia</taxon>
    </lineage>
</organism>
<proteinExistence type="inferred from homology"/>